<dbReference type="InterPro" id="IPR000850">
    <property type="entry name" value="Adenylat/UMP-CMP_kin"/>
</dbReference>
<keyword evidence="2" id="KW-0547">Nucleotide-binding</keyword>
<keyword evidence="6" id="KW-1185">Reference proteome</keyword>
<keyword evidence="1 4" id="KW-0808">Transferase</keyword>
<dbReference type="Pfam" id="PF00406">
    <property type="entry name" value="ADK"/>
    <property type="match status" value="1"/>
</dbReference>
<dbReference type="EMBL" id="JAHUTJ010065619">
    <property type="protein sequence ID" value="MED6289276.1"/>
    <property type="molecule type" value="Genomic_DNA"/>
</dbReference>
<sequence>MLLELLIDAVASSVQQGRGLVVSGFPRDLRQAEEYEAKMGEPSAVVLLSCSPETMYSRLQSRGRCSSSSDRENALQKRAQSFCSDVQAIIAHYERKTLLRTVRQVAGSIPY</sequence>
<comment type="caution">
    <text evidence="5">The sequence shown here is derived from an EMBL/GenBank/DDBJ whole genome shotgun (WGS) entry which is preliminary data.</text>
</comment>
<protein>
    <recommendedName>
        <fullName evidence="7">Nucleoside-diphosphate kinase</fullName>
    </recommendedName>
</protein>
<evidence type="ECO:0000256" key="4">
    <source>
        <dbReference type="RuleBase" id="RU003330"/>
    </source>
</evidence>
<organism evidence="5 6">
    <name type="scientific">Characodon lateralis</name>
    <dbReference type="NCBI Taxonomy" id="208331"/>
    <lineage>
        <taxon>Eukaryota</taxon>
        <taxon>Metazoa</taxon>
        <taxon>Chordata</taxon>
        <taxon>Craniata</taxon>
        <taxon>Vertebrata</taxon>
        <taxon>Euteleostomi</taxon>
        <taxon>Actinopterygii</taxon>
        <taxon>Neopterygii</taxon>
        <taxon>Teleostei</taxon>
        <taxon>Neoteleostei</taxon>
        <taxon>Acanthomorphata</taxon>
        <taxon>Ovalentaria</taxon>
        <taxon>Atherinomorphae</taxon>
        <taxon>Cyprinodontiformes</taxon>
        <taxon>Goodeidae</taxon>
        <taxon>Characodon</taxon>
    </lineage>
</organism>
<name>A0ABU7ER37_9TELE</name>
<evidence type="ECO:0000256" key="1">
    <source>
        <dbReference type="ARBA" id="ARBA00022679"/>
    </source>
</evidence>
<dbReference type="InterPro" id="IPR027417">
    <property type="entry name" value="P-loop_NTPase"/>
</dbReference>
<dbReference type="Gene3D" id="3.40.50.300">
    <property type="entry name" value="P-loop containing nucleotide triphosphate hydrolases"/>
    <property type="match status" value="1"/>
</dbReference>
<proteinExistence type="inferred from homology"/>
<dbReference type="PANTHER" id="PTHR23359">
    <property type="entry name" value="NUCLEOTIDE KINASE"/>
    <property type="match status" value="1"/>
</dbReference>
<evidence type="ECO:0000313" key="5">
    <source>
        <dbReference type="EMBL" id="MED6289276.1"/>
    </source>
</evidence>
<dbReference type="SUPFAM" id="SSF52540">
    <property type="entry name" value="P-loop containing nucleoside triphosphate hydrolases"/>
    <property type="match status" value="1"/>
</dbReference>
<evidence type="ECO:0000313" key="6">
    <source>
        <dbReference type="Proteomes" id="UP001352852"/>
    </source>
</evidence>
<keyword evidence="3 4" id="KW-0418">Kinase</keyword>
<evidence type="ECO:0000256" key="2">
    <source>
        <dbReference type="ARBA" id="ARBA00022741"/>
    </source>
</evidence>
<gene>
    <name evidence="5" type="ORF">CHARACLAT_001167</name>
</gene>
<accession>A0ABU7ER37</accession>
<dbReference type="Proteomes" id="UP001352852">
    <property type="component" value="Unassembled WGS sequence"/>
</dbReference>
<reference evidence="5 6" key="1">
    <citation type="submission" date="2021-06" db="EMBL/GenBank/DDBJ databases">
        <authorList>
            <person name="Palmer J.M."/>
        </authorList>
    </citation>
    <scope>NUCLEOTIDE SEQUENCE [LARGE SCALE GENOMIC DNA]</scope>
    <source>
        <strain evidence="5 6">CL_MEX2019</strain>
        <tissue evidence="5">Muscle</tissue>
    </source>
</reference>
<comment type="similarity">
    <text evidence="4">Belongs to the adenylate kinase family.</text>
</comment>
<dbReference type="PRINTS" id="PR00094">
    <property type="entry name" value="ADENYLTKNASE"/>
</dbReference>
<evidence type="ECO:0008006" key="7">
    <source>
        <dbReference type="Google" id="ProtNLM"/>
    </source>
</evidence>
<evidence type="ECO:0000256" key="3">
    <source>
        <dbReference type="ARBA" id="ARBA00022777"/>
    </source>
</evidence>